<dbReference type="SUPFAM" id="SSF53098">
    <property type="entry name" value="Ribonuclease H-like"/>
    <property type="match status" value="1"/>
</dbReference>
<protein>
    <recommendedName>
        <fullName evidence="1">Integrase catalytic domain-containing protein</fullName>
    </recommendedName>
</protein>
<comment type="caution">
    <text evidence="2">The sequence shown here is derived from an EMBL/GenBank/DDBJ whole genome shotgun (WGS) entry which is preliminary data.</text>
</comment>
<proteinExistence type="predicted"/>
<dbReference type="Proteomes" id="UP000654670">
    <property type="component" value="Unassembled WGS sequence"/>
</dbReference>
<dbReference type="PANTHER" id="PTHR46889:SF4">
    <property type="entry name" value="TRANSPOSASE INSO FOR INSERTION SEQUENCE ELEMENT IS911B-RELATED"/>
    <property type="match status" value="1"/>
</dbReference>
<dbReference type="EMBL" id="BMOK01000019">
    <property type="protein sequence ID" value="GGL64552.1"/>
    <property type="molecule type" value="Genomic_DNA"/>
</dbReference>
<evidence type="ECO:0000313" key="3">
    <source>
        <dbReference type="Proteomes" id="UP000654670"/>
    </source>
</evidence>
<accession>A0A917W5D0</accession>
<dbReference type="GO" id="GO:0015074">
    <property type="term" value="P:DNA integration"/>
    <property type="evidence" value="ECO:0007669"/>
    <property type="project" value="InterPro"/>
</dbReference>
<feature type="domain" description="Integrase catalytic" evidence="1">
    <location>
        <begin position="14"/>
        <end position="67"/>
    </location>
</feature>
<organism evidence="2 3">
    <name type="scientific">Sporolactobacillus putidus</name>
    <dbReference type="NCBI Taxonomy" id="492735"/>
    <lineage>
        <taxon>Bacteria</taxon>
        <taxon>Bacillati</taxon>
        <taxon>Bacillota</taxon>
        <taxon>Bacilli</taxon>
        <taxon>Bacillales</taxon>
        <taxon>Sporolactobacillaceae</taxon>
        <taxon>Sporolactobacillus</taxon>
    </lineage>
</organism>
<dbReference type="InterPro" id="IPR050900">
    <property type="entry name" value="Transposase_IS3/IS150/IS904"/>
</dbReference>
<dbReference type="InterPro" id="IPR012337">
    <property type="entry name" value="RNaseH-like_sf"/>
</dbReference>
<keyword evidence="3" id="KW-1185">Reference proteome</keyword>
<evidence type="ECO:0000259" key="1">
    <source>
        <dbReference type="Pfam" id="PF13333"/>
    </source>
</evidence>
<sequence length="73" mass="8436">MSRKATCLDNAQMESFFHIMKAETVNSHDYQTRAGLKKAMCEWIKYYNKSRIKEKLGGLSPIDYRISTTEQAA</sequence>
<dbReference type="InterPro" id="IPR001584">
    <property type="entry name" value="Integrase_cat-core"/>
</dbReference>
<dbReference type="RefSeq" id="WP_188804938.1">
    <property type="nucleotide sequence ID" value="NZ_BMOK01000019.1"/>
</dbReference>
<dbReference type="AlphaFoldDB" id="A0A917W5D0"/>
<reference evidence="2" key="1">
    <citation type="journal article" date="2014" name="Int. J. Syst. Evol. Microbiol.">
        <title>Complete genome sequence of Corynebacterium casei LMG S-19264T (=DSM 44701T), isolated from a smear-ripened cheese.</title>
        <authorList>
            <consortium name="US DOE Joint Genome Institute (JGI-PGF)"/>
            <person name="Walter F."/>
            <person name="Albersmeier A."/>
            <person name="Kalinowski J."/>
            <person name="Ruckert C."/>
        </authorList>
    </citation>
    <scope>NUCLEOTIDE SEQUENCE</scope>
    <source>
        <strain evidence="2">JCM 15325</strain>
    </source>
</reference>
<reference evidence="2" key="2">
    <citation type="submission" date="2020-09" db="EMBL/GenBank/DDBJ databases">
        <authorList>
            <person name="Sun Q."/>
            <person name="Ohkuma M."/>
        </authorList>
    </citation>
    <scope>NUCLEOTIDE SEQUENCE</scope>
    <source>
        <strain evidence="2">JCM 15325</strain>
    </source>
</reference>
<evidence type="ECO:0000313" key="2">
    <source>
        <dbReference type="EMBL" id="GGL64552.1"/>
    </source>
</evidence>
<dbReference type="Pfam" id="PF13333">
    <property type="entry name" value="rve_2"/>
    <property type="match status" value="1"/>
</dbReference>
<dbReference type="PANTHER" id="PTHR46889">
    <property type="entry name" value="TRANSPOSASE INSF FOR INSERTION SEQUENCE IS3B-RELATED"/>
    <property type="match status" value="1"/>
</dbReference>
<name>A0A917W5D0_9BACL</name>
<gene>
    <name evidence="2" type="ORF">GCM10007968_30590</name>
</gene>